<name>A0A8J6FW38_MICOH</name>
<dbReference type="PROSITE" id="PS50042">
    <property type="entry name" value="CNMP_BINDING_3"/>
    <property type="match status" value="1"/>
</dbReference>
<proteinExistence type="predicted"/>
<evidence type="ECO:0000313" key="3">
    <source>
        <dbReference type="EMBL" id="KAH0499895.1"/>
    </source>
</evidence>
<dbReference type="InterPro" id="IPR036388">
    <property type="entry name" value="WH-like_DNA-bd_sf"/>
</dbReference>
<dbReference type="Pfam" id="PF00610">
    <property type="entry name" value="DEP"/>
    <property type="match status" value="1"/>
</dbReference>
<dbReference type="GO" id="GO:0035556">
    <property type="term" value="P:intracellular signal transduction"/>
    <property type="evidence" value="ECO:0007669"/>
    <property type="project" value="InterPro"/>
</dbReference>
<dbReference type="InterPro" id="IPR000591">
    <property type="entry name" value="DEP_dom"/>
</dbReference>
<dbReference type="PANTHER" id="PTHR23011:SF41">
    <property type="entry name" value="CYCLIC NUCLEOTIDE-BINDING DOMAIN-CONTAINING PROTEIN"/>
    <property type="match status" value="1"/>
</dbReference>
<dbReference type="PROSITE" id="PS50186">
    <property type="entry name" value="DEP"/>
    <property type="match status" value="1"/>
</dbReference>
<comment type="caution">
    <text evidence="3">The sequence shown here is derived from an EMBL/GenBank/DDBJ whole genome shotgun (WGS) entry which is preliminary data.</text>
</comment>
<dbReference type="Proteomes" id="UP000710432">
    <property type="component" value="Unassembled WGS sequence"/>
</dbReference>
<sequence>MVRPLERSSEDVDIIFTRLKEVKAFEKFHPNLLHQICLCGYYENLEKGITLFRQGDIGTNWYAVLAGSLDVKVSETSSHQDAVTICTLGIGTAFGESILDNTPRHATIVTRESSELLRIEQEDFKTLWETPLIEPHVPLRPANTITKVPSEKILRAGKILRIAILSRAPHMIRDRKYHLKTYRQCCVGTELVDWMIQQTSCVHSRTQAVGMWQVLLEDGVLNHVDQERHFQDKYLFYRFLDDEHEDAPLPTDEEKKECDEELQDTMLLLSQMGPDAHMRMILRKP</sequence>
<dbReference type="EMBL" id="JAATJU010028200">
    <property type="protein sequence ID" value="KAH0499895.1"/>
    <property type="molecule type" value="Genomic_DNA"/>
</dbReference>
<dbReference type="InterPro" id="IPR036390">
    <property type="entry name" value="WH_DNA-bd_sf"/>
</dbReference>
<evidence type="ECO:0000259" key="1">
    <source>
        <dbReference type="PROSITE" id="PS50042"/>
    </source>
</evidence>
<dbReference type="Gene3D" id="2.60.120.10">
    <property type="entry name" value="Jelly Rolls"/>
    <property type="match status" value="1"/>
</dbReference>
<dbReference type="CDD" id="cd00038">
    <property type="entry name" value="CAP_ED"/>
    <property type="match status" value="1"/>
</dbReference>
<feature type="domain" description="Cyclic nucleotide-binding" evidence="1">
    <location>
        <begin position="24"/>
        <end position="127"/>
    </location>
</feature>
<organism evidence="3 4">
    <name type="scientific">Microtus ochrogaster</name>
    <name type="common">Prairie vole</name>
    <dbReference type="NCBI Taxonomy" id="79684"/>
    <lineage>
        <taxon>Eukaryota</taxon>
        <taxon>Metazoa</taxon>
        <taxon>Chordata</taxon>
        <taxon>Craniata</taxon>
        <taxon>Vertebrata</taxon>
        <taxon>Euteleostomi</taxon>
        <taxon>Mammalia</taxon>
        <taxon>Eutheria</taxon>
        <taxon>Euarchontoglires</taxon>
        <taxon>Glires</taxon>
        <taxon>Rodentia</taxon>
        <taxon>Myomorpha</taxon>
        <taxon>Muroidea</taxon>
        <taxon>Cricetidae</taxon>
        <taxon>Arvicolinae</taxon>
        <taxon>Microtus</taxon>
    </lineage>
</organism>
<dbReference type="CDD" id="cd04437">
    <property type="entry name" value="DEP_Epac"/>
    <property type="match status" value="1"/>
</dbReference>
<dbReference type="InterPro" id="IPR000595">
    <property type="entry name" value="cNMP-bd_dom"/>
</dbReference>
<dbReference type="FunFam" id="1.10.10.10:FF:000096">
    <property type="entry name" value="Rap guanine nucleotide exchange factor 4"/>
    <property type="match status" value="1"/>
</dbReference>
<gene>
    <name evidence="3" type="ORF">LTLLF_203655</name>
</gene>
<dbReference type="InterPro" id="IPR018490">
    <property type="entry name" value="cNMP-bd_dom_sf"/>
</dbReference>
<evidence type="ECO:0000313" key="4">
    <source>
        <dbReference type="Proteomes" id="UP000710432"/>
    </source>
</evidence>
<dbReference type="AlphaFoldDB" id="A0A8J6FW38"/>
<feature type="domain" description="DEP" evidence="2">
    <location>
        <begin position="166"/>
        <end position="241"/>
    </location>
</feature>
<dbReference type="Pfam" id="PF00027">
    <property type="entry name" value="cNMP_binding"/>
    <property type="match status" value="1"/>
</dbReference>
<dbReference type="SMART" id="SM00049">
    <property type="entry name" value="DEP"/>
    <property type="match status" value="1"/>
</dbReference>
<dbReference type="SUPFAM" id="SSF46785">
    <property type="entry name" value="Winged helix' DNA-binding domain"/>
    <property type="match status" value="1"/>
</dbReference>
<dbReference type="SUPFAM" id="SSF51206">
    <property type="entry name" value="cAMP-binding domain-like"/>
    <property type="match status" value="1"/>
</dbReference>
<dbReference type="Gene3D" id="1.10.10.10">
    <property type="entry name" value="Winged helix-like DNA-binding domain superfamily/Winged helix DNA-binding domain"/>
    <property type="match status" value="1"/>
</dbReference>
<dbReference type="PANTHER" id="PTHR23011">
    <property type="entry name" value="CYCLIC NUCLEOTIDE-BINDING DOMAIN CONTAINING PROTEIN"/>
    <property type="match status" value="1"/>
</dbReference>
<dbReference type="SMART" id="SM00100">
    <property type="entry name" value="cNMP"/>
    <property type="match status" value="1"/>
</dbReference>
<reference evidence="3" key="1">
    <citation type="submission" date="2020-03" db="EMBL/GenBank/DDBJ databases">
        <title>Studies in the Genomics of Life Span.</title>
        <authorList>
            <person name="Glass D."/>
        </authorList>
    </citation>
    <scope>NUCLEOTIDE SEQUENCE</scope>
    <source>
        <strain evidence="3">LTLLF</strain>
        <tissue evidence="3">Muscle</tissue>
    </source>
</reference>
<accession>A0A8J6FW38</accession>
<evidence type="ECO:0000259" key="2">
    <source>
        <dbReference type="PROSITE" id="PS50186"/>
    </source>
</evidence>
<dbReference type="InterPro" id="IPR014710">
    <property type="entry name" value="RmlC-like_jellyroll"/>
</dbReference>
<protein>
    <submittedName>
        <fullName evidence="3">Rap guanine nucleotide exchange factor 4</fullName>
    </submittedName>
</protein>